<dbReference type="AlphaFoldDB" id="A0A3P6T2B4"/>
<dbReference type="Pfam" id="PF00226">
    <property type="entry name" value="DnaJ"/>
    <property type="match status" value="1"/>
</dbReference>
<dbReference type="InterPro" id="IPR036869">
    <property type="entry name" value="J_dom_sf"/>
</dbReference>
<dbReference type="GO" id="GO:0008198">
    <property type="term" value="F:ferrous iron binding"/>
    <property type="evidence" value="ECO:0007669"/>
    <property type="project" value="TreeGrafter"/>
</dbReference>
<dbReference type="PANTHER" id="PTHR45255">
    <property type="entry name" value="DNAJ HOMOLOG SUBFAMILY C MEMBER 24"/>
    <property type="match status" value="1"/>
</dbReference>
<dbReference type="Gene3D" id="1.10.287.110">
    <property type="entry name" value="DnaJ domain"/>
    <property type="match status" value="1"/>
</dbReference>
<dbReference type="CDD" id="cd06257">
    <property type="entry name" value="DnaJ"/>
    <property type="match status" value="1"/>
</dbReference>
<keyword evidence="1" id="KW-0862">Zinc</keyword>
<dbReference type="PANTHER" id="PTHR45255:SF1">
    <property type="entry name" value="DNAJ HOMOLOG SUBFAMILY C MEMBER 24"/>
    <property type="match status" value="1"/>
</dbReference>
<protein>
    <recommendedName>
        <fullName evidence="2">J domain-containing protein</fullName>
    </recommendedName>
</protein>
<dbReference type="OrthoDB" id="5914890at2759"/>
<dbReference type="OMA" id="YDSWLRE"/>
<dbReference type="SUPFAM" id="SSF144217">
    <property type="entry name" value="CSL zinc finger"/>
    <property type="match status" value="1"/>
</dbReference>
<dbReference type="InterPro" id="IPR036671">
    <property type="entry name" value="DPH_MB_sf"/>
</dbReference>
<dbReference type="SUPFAM" id="SSF46565">
    <property type="entry name" value="Chaperone J-domain"/>
    <property type="match status" value="1"/>
</dbReference>
<gene>
    <name evidence="3" type="ORF">NLS_LOCUS3600</name>
</gene>
<organism evidence="3 4">
    <name type="scientific">Litomosoides sigmodontis</name>
    <name type="common">Filarial nematode worm</name>
    <dbReference type="NCBI Taxonomy" id="42156"/>
    <lineage>
        <taxon>Eukaryota</taxon>
        <taxon>Metazoa</taxon>
        <taxon>Ecdysozoa</taxon>
        <taxon>Nematoda</taxon>
        <taxon>Chromadorea</taxon>
        <taxon>Rhabditida</taxon>
        <taxon>Spirurina</taxon>
        <taxon>Spiruromorpha</taxon>
        <taxon>Filarioidea</taxon>
        <taxon>Onchocercidae</taxon>
        <taxon>Litomosoides</taxon>
    </lineage>
</organism>
<proteinExistence type="predicted"/>
<evidence type="ECO:0000313" key="4">
    <source>
        <dbReference type="Proteomes" id="UP000277928"/>
    </source>
</evidence>
<reference evidence="3 4" key="1">
    <citation type="submission" date="2018-08" db="EMBL/GenBank/DDBJ databases">
        <authorList>
            <person name="Laetsch R D."/>
            <person name="Stevens L."/>
            <person name="Kumar S."/>
            <person name="Blaxter L. M."/>
        </authorList>
    </citation>
    <scope>NUCLEOTIDE SEQUENCE [LARGE SCALE GENOMIC DNA]</scope>
</reference>
<name>A0A3P6T2B4_LITSI</name>
<evidence type="ECO:0000313" key="3">
    <source>
        <dbReference type="EMBL" id="VDK77279.1"/>
    </source>
</evidence>
<accession>A0A3P6T2B4</accession>
<dbReference type="Proteomes" id="UP000277928">
    <property type="component" value="Unassembled WGS sequence"/>
</dbReference>
<dbReference type="STRING" id="42156.A0A3P6T2B4"/>
<dbReference type="GO" id="GO:0001671">
    <property type="term" value="F:ATPase activator activity"/>
    <property type="evidence" value="ECO:0007669"/>
    <property type="project" value="TreeGrafter"/>
</dbReference>
<evidence type="ECO:0000256" key="1">
    <source>
        <dbReference type="ARBA" id="ARBA00022833"/>
    </source>
</evidence>
<dbReference type="PROSITE" id="PS50076">
    <property type="entry name" value="DNAJ_2"/>
    <property type="match status" value="1"/>
</dbReference>
<dbReference type="SMART" id="SM00271">
    <property type="entry name" value="DnaJ"/>
    <property type="match status" value="1"/>
</dbReference>
<evidence type="ECO:0000259" key="2">
    <source>
        <dbReference type="PROSITE" id="PS50076"/>
    </source>
</evidence>
<dbReference type="Gene3D" id="3.10.660.10">
    <property type="entry name" value="DPH Zinc finger"/>
    <property type="match status" value="1"/>
</dbReference>
<keyword evidence="4" id="KW-1185">Reference proteome</keyword>
<sequence length="129" mass="14729">MKNYYDVLGCSPVASYSELKEAYFFKLRTSHPDKGGSSSALFLVTKAWSILKDKNTRQDYNNWLREQILRKNQGIVGQQVVINNAVERIEEFCSCGGEFVLNKADIDRIINSAYFDCPNCSLCLEISRE</sequence>
<feature type="domain" description="J" evidence="2">
    <location>
        <begin position="3"/>
        <end position="64"/>
    </location>
</feature>
<dbReference type="EMBL" id="UYRX01000201">
    <property type="protein sequence ID" value="VDK77279.1"/>
    <property type="molecule type" value="Genomic_DNA"/>
</dbReference>
<dbReference type="InterPro" id="IPR001623">
    <property type="entry name" value="DnaJ_domain"/>
</dbReference>